<evidence type="ECO:0000313" key="2">
    <source>
        <dbReference type="EMBL" id="MDR5711594.1"/>
    </source>
</evidence>
<keyword evidence="3" id="KW-1185">Reference proteome</keyword>
<dbReference type="InterPro" id="IPR036397">
    <property type="entry name" value="RNaseH_sf"/>
</dbReference>
<dbReference type="Gene3D" id="3.40.50.10190">
    <property type="entry name" value="BRCT domain"/>
    <property type="match status" value="1"/>
</dbReference>
<dbReference type="InterPro" id="IPR012337">
    <property type="entry name" value="RNaseH-like_sf"/>
</dbReference>
<proteinExistence type="predicted"/>
<gene>
    <name evidence="2" type="ORF">RH857_05535</name>
</gene>
<dbReference type="SUPFAM" id="SSF52540">
    <property type="entry name" value="P-loop containing nucleoside triphosphate hydrolases"/>
    <property type="match status" value="1"/>
</dbReference>
<dbReference type="Gene3D" id="3.40.50.300">
    <property type="entry name" value="P-loop containing nucleotide triphosphate hydrolases"/>
    <property type="match status" value="1"/>
</dbReference>
<dbReference type="EMBL" id="JAVKGT010000011">
    <property type="protein sequence ID" value="MDR5711594.1"/>
    <property type="molecule type" value="Genomic_DNA"/>
</dbReference>
<protein>
    <submittedName>
        <fullName evidence="2">Uncharacterized protein</fullName>
    </submittedName>
</protein>
<dbReference type="InterPro" id="IPR051055">
    <property type="entry name" value="PIF1_helicase"/>
</dbReference>
<dbReference type="InterPro" id="IPR036420">
    <property type="entry name" value="BRCT_dom_sf"/>
</dbReference>
<feature type="region of interest" description="Disordered" evidence="1">
    <location>
        <begin position="288"/>
        <end position="310"/>
    </location>
</feature>
<evidence type="ECO:0000256" key="1">
    <source>
        <dbReference type="SAM" id="MobiDB-lite"/>
    </source>
</evidence>
<dbReference type="Proteomes" id="UP001260872">
    <property type="component" value="Unassembled WGS sequence"/>
</dbReference>
<sequence length="446" mass="47711">MSEGGSISHRTVGTFTQLPFKLAWAITVHKSQGQTLDRLFVDLSGGTFAFGQLYVALSRVTSLHGLVLKRPVLPKDMKTDRRVLRFLRESAAPTHQRSRYCAIGLLTVGDEGRMSRPRPVEIAVVFDDGTAISSLINPQRDLAEARTLYGITNDDVLLSPTLAEAWSLIGPAVAGYTPVGQHIDHALGLIDFELKRQETVVPLPMGVETRLGPGIEGFTSATEAAQSAWNSFTSGQHGALNGTPFDEVGGSTSQIGFLLTRDSTLGTPDFGHLPGLGALLDVSRELGPAMLGQAPSPDSPPPAAEDSWHSAARQALAEQLQVVAERSLLSPEASRRLRNVGGMLGVTLVSDEDDSSTSYITEVLHPGARICFTGTAVDSQGCQWDRDAMHDLAAERGLEPVKTVTKTKCEVLVVAELGTQSGKAKKALEYGKPVFAAEEFFAWAGV</sequence>
<name>A0ABU1FSG0_9MICC</name>
<organism evidence="2 3">
    <name type="scientific">Nesterenkonia flava</name>
    <dbReference type="NCBI Taxonomy" id="469799"/>
    <lineage>
        <taxon>Bacteria</taxon>
        <taxon>Bacillati</taxon>
        <taxon>Actinomycetota</taxon>
        <taxon>Actinomycetes</taxon>
        <taxon>Micrococcales</taxon>
        <taxon>Micrococcaceae</taxon>
        <taxon>Nesterenkonia</taxon>
    </lineage>
</organism>
<dbReference type="InterPro" id="IPR027417">
    <property type="entry name" value="P-loop_NTPase"/>
</dbReference>
<comment type="caution">
    <text evidence="2">The sequence shown here is derived from an EMBL/GenBank/DDBJ whole genome shotgun (WGS) entry which is preliminary data.</text>
</comment>
<dbReference type="RefSeq" id="WP_310536977.1">
    <property type="nucleotide sequence ID" value="NZ_BAAAOC010000009.1"/>
</dbReference>
<dbReference type="CDD" id="cd18809">
    <property type="entry name" value="SF1_C_RecD"/>
    <property type="match status" value="1"/>
</dbReference>
<dbReference type="PANTHER" id="PTHR47642">
    <property type="entry name" value="ATP-DEPENDENT DNA HELICASE"/>
    <property type="match status" value="1"/>
</dbReference>
<evidence type="ECO:0000313" key="3">
    <source>
        <dbReference type="Proteomes" id="UP001260872"/>
    </source>
</evidence>
<accession>A0ABU1FSG0</accession>
<dbReference type="SUPFAM" id="SSF53098">
    <property type="entry name" value="Ribonuclease H-like"/>
    <property type="match status" value="1"/>
</dbReference>
<dbReference type="Gene3D" id="3.30.420.10">
    <property type="entry name" value="Ribonuclease H-like superfamily/Ribonuclease H"/>
    <property type="match status" value="1"/>
</dbReference>
<reference evidence="3" key="1">
    <citation type="submission" date="2023-07" db="EMBL/GenBank/DDBJ databases">
        <title>Description of three actinobacteria isolated from air of manufacturing shop in a pharmaceutical factory.</title>
        <authorList>
            <person name="Zhang D.-F."/>
        </authorList>
    </citation>
    <scope>NUCLEOTIDE SEQUENCE [LARGE SCALE GENOMIC DNA]</scope>
    <source>
        <strain evidence="3">CCTCC AB 207010</strain>
    </source>
</reference>